<gene>
    <name evidence="1" type="ORF">pdam_00022265</name>
</gene>
<accession>A0A3M6TMC0</accession>
<organism evidence="1 2">
    <name type="scientific">Pocillopora damicornis</name>
    <name type="common">Cauliflower coral</name>
    <name type="synonym">Millepora damicornis</name>
    <dbReference type="NCBI Taxonomy" id="46731"/>
    <lineage>
        <taxon>Eukaryota</taxon>
        <taxon>Metazoa</taxon>
        <taxon>Cnidaria</taxon>
        <taxon>Anthozoa</taxon>
        <taxon>Hexacorallia</taxon>
        <taxon>Scleractinia</taxon>
        <taxon>Astrocoeniina</taxon>
        <taxon>Pocilloporidae</taxon>
        <taxon>Pocillopora</taxon>
    </lineage>
</organism>
<proteinExistence type="predicted"/>
<dbReference type="AlphaFoldDB" id="A0A3M6TMC0"/>
<comment type="caution">
    <text evidence="1">The sequence shown here is derived from an EMBL/GenBank/DDBJ whole genome shotgun (WGS) entry which is preliminary data.</text>
</comment>
<sequence>MEDTRRSIHDTRDETFATLEITQPDKKWKIYLQCKVDKGAQNTVLPIRILRIIVPRSFDDEGIPKPETPEKNEAILSAYGSSIIKSFGP</sequence>
<evidence type="ECO:0008006" key="3">
    <source>
        <dbReference type="Google" id="ProtNLM"/>
    </source>
</evidence>
<name>A0A3M6TMC0_POCDA</name>
<dbReference type="EMBL" id="RCHS01003347">
    <property type="protein sequence ID" value="RMX42510.1"/>
    <property type="molecule type" value="Genomic_DNA"/>
</dbReference>
<keyword evidence="2" id="KW-1185">Reference proteome</keyword>
<evidence type="ECO:0000313" key="2">
    <source>
        <dbReference type="Proteomes" id="UP000275408"/>
    </source>
</evidence>
<protein>
    <recommendedName>
        <fullName evidence="3">Peptidase aspartic putative domain-containing protein</fullName>
    </recommendedName>
</protein>
<dbReference type="Proteomes" id="UP000275408">
    <property type="component" value="Unassembled WGS sequence"/>
</dbReference>
<evidence type="ECO:0000313" key="1">
    <source>
        <dbReference type="EMBL" id="RMX42510.1"/>
    </source>
</evidence>
<reference evidence="1 2" key="1">
    <citation type="journal article" date="2018" name="Sci. Rep.">
        <title>Comparative analysis of the Pocillopora damicornis genome highlights role of immune system in coral evolution.</title>
        <authorList>
            <person name="Cunning R."/>
            <person name="Bay R.A."/>
            <person name="Gillette P."/>
            <person name="Baker A.C."/>
            <person name="Traylor-Knowles N."/>
        </authorList>
    </citation>
    <scope>NUCLEOTIDE SEQUENCE [LARGE SCALE GENOMIC DNA]</scope>
    <source>
        <strain evidence="1">RSMAS</strain>
        <tissue evidence="1">Whole animal</tissue>
    </source>
</reference>